<sequence>MMAAMKEWVTDGVRATGWVGWATLLAYYGPRGLPKMYLKKHLRRYARRLLFLDPMVTIDIIDSNSSMYGQPNIVVEEAMAYITKACSRDVLEFSAKGTGVQGRSLLLSLGEGQEVSDHFEGVTVWWLLVPRGSSSGESRLRLMFPQRHRALILDEYLPHVRRQGRQDMLGTIDIIDTSSPTNRIGDEFNPNYAFKEVNAYVTKLCSRDALDLRAEGTVHDDSFLLSLRNGGAVADRFRDVTVWWWLSLSEPTTNDNSKQKILRLMFPQRHRALILEEYLPHVRRTGREDLFISIDIISKPAFIPGDDDAYKEVKAYLSSACSGDALDLRAESVVKDDRFLLSLRDGEEVSDRFRDVTLRWLSVPLPSTKKSNDDRGCLRLMFPKQHRVLILDEYLPHVRQQGRNLISRNRRQGLYTNKQKSTGYRGDMEWSRIIDFEHPATFDTLAMCPTKKRKIMEDLDSFRGNEGYYRRIGKPWKRGYLLFGPPGTGKSTMIAAMGNYLNYDIYDMELTSVSNNSNLRNLLTKITSKSIIVIEDIDCCFEDFNGQRMNNQGMIISSGYKGKEKVTMSGLLNFIDGVWSAQSGERIIVLTTNFPDKLDAALTRSGRMDMHIEMSYCCFESFKTLARNYLGIGAHPMFQRVEELLQVVEITPADVAECLLIKADVPAAGFDRGVEACLRRLIDELDKKAQEKEAAAKPKRQRRR</sequence>
<dbReference type="EMBL" id="OZ075118">
    <property type="protein sequence ID" value="CAL5092136.1"/>
    <property type="molecule type" value="Genomic_DNA"/>
</dbReference>
<proteinExistence type="inferred from homology"/>
<dbReference type="InterPro" id="IPR003959">
    <property type="entry name" value="ATPase_AAA_core"/>
</dbReference>
<dbReference type="InterPro" id="IPR027417">
    <property type="entry name" value="P-loop_NTPase"/>
</dbReference>
<evidence type="ECO:0000256" key="1">
    <source>
        <dbReference type="ARBA" id="ARBA00001946"/>
    </source>
</evidence>
<dbReference type="Gene3D" id="6.10.280.40">
    <property type="match status" value="1"/>
</dbReference>
<dbReference type="Pfam" id="PF25568">
    <property type="entry name" value="AAA_lid_At3g28540"/>
    <property type="match status" value="1"/>
</dbReference>
<evidence type="ECO:0000313" key="7">
    <source>
        <dbReference type="Proteomes" id="UP001497457"/>
    </source>
</evidence>
<organism evidence="6 7">
    <name type="scientific">Urochloa decumbens</name>
    <dbReference type="NCBI Taxonomy" id="240449"/>
    <lineage>
        <taxon>Eukaryota</taxon>
        <taxon>Viridiplantae</taxon>
        <taxon>Streptophyta</taxon>
        <taxon>Embryophyta</taxon>
        <taxon>Tracheophyta</taxon>
        <taxon>Spermatophyta</taxon>
        <taxon>Magnoliopsida</taxon>
        <taxon>Liliopsida</taxon>
        <taxon>Poales</taxon>
        <taxon>Poaceae</taxon>
        <taxon>PACMAD clade</taxon>
        <taxon>Panicoideae</taxon>
        <taxon>Panicodae</taxon>
        <taxon>Paniceae</taxon>
        <taxon>Melinidinae</taxon>
        <taxon>Urochloa</taxon>
    </lineage>
</organism>
<dbReference type="InterPro" id="IPR050747">
    <property type="entry name" value="Mitochondrial_chaperone_BCS1"/>
</dbReference>
<dbReference type="Gene3D" id="3.40.50.300">
    <property type="entry name" value="P-loop containing nucleotide triphosphate hydrolases"/>
    <property type="match status" value="1"/>
</dbReference>
<reference evidence="6 7" key="2">
    <citation type="submission" date="2024-10" db="EMBL/GenBank/DDBJ databases">
        <authorList>
            <person name="Ryan C."/>
        </authorList>
    </citation>
    <scope>NUCLEOTIDE SEQUENCE [LARGE SCALE GENOMIC DNA]</scope>
</reference>
<gene>
    <name evidence="6" type="ORF">URODEC1_LOCUS114728</name>
</gene>
<dbReference type="InterPro" id="IPR003593">
    <property type="entry name" value="AAA+_ATPase"/>
</dbReference>
<accession>A0ABC9GDT0</accession>
<dbReference type="Pfam" id="PF14363">
    <property type="entry name" value="AAA_assoc"/>
    <property type="match status" value="3"/>
</dbReference>
<comment type="cofactor">
    <cofactor evidence="1">
        <name>Mg(2+)</name>
        <dbReference type="ChEBI" id="CHEBI:18420"/>
    </cofactor>
</comment>
<dbReference type="PANTHER" id="PTHR23070">
    <property type="entry name" value="BCS1 AAA-TYPE ATPASE"/>
    <property type="match status" value="1"/>
</dbReference>
<feature type="domain" description="AAA+ ATPase" evidence="5">
    <location>
        <begin position="476"/>
        <end position="618"/>
    </location>
</feature>
<evidence type="ECO:0000256" key="3">
    <source>
        <dbReference type="ARBA" id="ARBA00022842"/>
    </source>
</evidence>
<dbReference type="SUPFAM" id="SSF52540">
    <property type="entry name" value="P-loop containing nucleoside triphosphate hydrolases"/>
    <property type="match status" value="1"/>
</dbReference>
<dbReference type="CDD" id="cd19510">
    <property type="entry name" value="RecA-like_BCS1"/>
    <property type="match status" value="1"/>
</dbReference>
<dbReference type="Proteomes" id="UP001497457">
    <property type="component" value="Chromosome 8b"/>
</dbReference>
<evidence type="ECO:0000256" key="4">
    <source>
        <dbReference type="ARBA" id="ARBA00049360"/>
    </source>
</evidence>
<dbReference type="InterPro" id="IPR003960">
    <property type="entry name" value="ATPase_AAA_CS"/>
</dbReference>
<dbReference type="InterPro" id="IPR025753">
    <property type="entry name" value="AAA_N_dom"/>
</dbReference>
<evidence type="ECO:0000313" key="6">
    <source>
        <dbReference type="EMBL" id="CAL5092136.1"/>
    </source>
</evidence>
<dbReference type="InterPro" id="IPR058017">
    <property type="entry name" value="At3g28540-like_C"/>
</dbReference>
<protein>
    <recommendedName>
        <fullName evidence="5">AAA+ ATPase domain-containing protein</fullName>
    </recommendedName>
</protein>
<name>A0ABC9GDT0_9POAL</name>
<comment type="catalytic activity">
    <reaction evidence="4">
        <text>ATP + H2O = ADP + phosphate + H(+)</text>
        <dbReference type="Rhea" id="RHEA:13065"/>
        <dbReference type="ChEBI" id="CHEBI:15377"/>
        <dbReference type="ChEBI" id="CHEBI:15378"/>
        <dbReference type="ChEBI" id="CHEBI:30616"/>
        <dbReference type="ChEBI" id="CHEBI:43474"/>
        <dbReference type="ChEBI" id="CHEBI:456216"/>
    </reaction>
</comment>
<dbReference type="SMART" id="SM00382">
    <property type="entry name" value="AAA"/>
    <property type="match status" value="1"/>
</dbReference>
<dbReference type="GO" id="GO:0006950">
    <property type="term" value="P:response to stress"/>
    <property type="evidence" value="ECO:0007669"/>
    <property type="project" value="UniProtKB-ARBA"/>
</dbReference>
<reference evidence="7" key="1">
    <citation type="submission" date="2024-06" db="EMBL/GenBank/DDBJ databases">
        <authorList>
            <person name="Ryan C."/>
        </authorList>
    </citation>
    <scope>NUCLEOTIDE SEQUENCE [LARGE SCALE GENOMIC DNA]</scope>
</reference>
<dbReference type="Pfam" id="PF00004">
    <property type="entry name" value="AAA"/>
    <property type="match status" value="1"/>
</dbReference>
<comment type="similarity">
    <text evidence="2">Belongs to the AAA ATPase family. BCS1 subfamily.</text>
</comment>
<dbReference type="AlphaFoldDB" id="A0ABC9GDT0"/>
<keyword evidence="7" id="KW-1185">Reference proteome</keyword>
<dbReference type="PROSITE" id="PS00674">
    <property type="entry name" value="AAA"/>
    <property type="match status" value="1"/>
</dbReference>
<evidence type="ECO:0000259" key="5">
    <source>
        <dbReference type="SMART" id="SM00382"/>
    </source>
</evidence>
<evidence type="ECO:0000256" key="2">
    <source>
        <dbReference type="ARBA" id="ARBA00007448"/>
    </source>
</evidence>
<keyword evidence="3" id="KW-0460">Magnesium</keyword>